<evidence type="ECO:0000256" key="4">
    <source>
        <dbReference type="SAM" id="Phobius"/>
    </source>
</evidence>
<evidence type="ECO:0000256" key="3">
    <source>
        <dbReference type="ARBA" id="ARBA00022679"/>
    </source>
</evidence>
<dbReference type="InterPro" id="IPR029044">
    <property type="entry name" value="Nucleotide-diphossugar_trans"/>
</dbReference>
<keyword evidence="4" id="KW-0472">Membrane</keyword>
<dbReference type="GO" id="GO:0016757">
    <property type="term" value="F:glycosyltransferase activity"/>
    <property type="evidence" value="ECO:0007669"/>
    <property type="project" value="UniProtKB-KW"/>
</dbReference>
<evidence type="ECO:0000313" key="7">
    <source>
        <dbReference type="Proteomes" id="UP000322524"/>
    </source>
</evidence>
<feature type="transmembrane region" description="Helical" evidence="4">
    <location>
        <begin position="286"/>
        <end position="310"/>
    </location>
</feature>
<organism evidence="6 7">
    <name type="scientific">Sutcliffiella horikoshii</name>
    <dbReference type="NCBI Taxonomy" id="79883"/>
    <lineage>
        <taxon>Bacteria</taxon>
        <taxon>Bacillati</taxon>
        <taxon>Bacillota</taxon>
        <taxon>Bacilli</taxon>
        <taxon>Bacillales</taxon>
        <taxon>Bacillaceae</taxon>
        <taxon>Sutcliffiella</taxon>
    </lineage>
</organism>
<dbReference type="Proteomes" id="UP000322524">
    <property type="component" value="Unassembled WGS sequence"/>
</dbReference>
<dbReference type="Pfam" id="PF00535">
    <property type="entry name" value="Glycos_transf_2"/>
    <property type="match status" value="1"/>
</dbReference>
<protein>
    <submittedName>
        <fullName evidence="6">Glycosyltransferase</fullName>
    </submittedName>
</protein>
<gene>
    <name evidence="6" type="ORF">FZC76_17385</name>
</gene>
<dbReference type="CDD" id="cd06423">
    <property type="entry name" value="CESA_like"/>
    <property type="match status" value="1"/>
</dbReference>
<feature type="domain" description="Glycosyltransferase 2-like" evidence="5">
    <location>
        <begin position="42"/>
        <end position="212"/>
    </location>
</feature>
<evidence type="ECO:0000313" key="6">
    <source>
        <dbReference type="EMBL" id="TYS65664.1"/>
    </source>
</evidence>
<accession>A0A5D4SU88</accession>
<feature type="transmembrane region" description="Helical" evidence="4">
    <location>
        <begin position="6"/>
        <end position="26"/>
    </location>
</feature>
<comment type="caution">
    <text evidence="6">The sequence shown here is derived from an EMBL/GenBank/DDBJ whole genome shotgun (WGS) entry which is preliminary data.</text>
</comment>
<dbReference type="OrthoDB" id="9800276at2"/>
<evidence type="ECO:0000259" key="5">
    <source>
        <dbReference type="Pfam" id="PF00535"/>
    </source>
</evidence>
<dbReference type="PANTHER" id="PTHR43630">
    <property type="entry name" value="POLY-BETA-1,6-N-ACETYL-D-GLUCOSAMINE SYNTHASE"/>
    <property type="match status" value="1"/>
</dbReference>
<dbReference type="RefSeq" id="WP_148989443.1">
    <property type="nucleotide sequence ID" value="NZ_VTEV01000007.1"/>
</dbReference>
<keyword evidence="3 6" id="KW-0808">Transferase</keyword>
<keyword evidence="4" id="KW-0812">Transmembrane</keyword>
<proteinExistence type="inferred from homology"/>
<evidence type="ECO:0000256" key="1">
    <source>
        <dbReference type="ARBA" id="ARBA00006739"/>
    </source>
</evidence>
<keyword evidence="2" id="KW-0328">Glycosyltransferase</keyword>
<feature type="transmembrane region" description="Helical" evidence="4">
    <location>
        <begin position="330"/>
        <end position="350"/>
    </location>
</feature>
<comment type="similarity">
    <text evidence="1">Belongs to the glycosyltransferase 2 family.</text>
</comment>
<dbReference type="AlphaFoldDB" id="A0A5D4SU88"/>
<keyword evidence="4" id="KW-1133">Transmembrane helix</keyword>
<dbReference type="EMBL" id="VTEV01000007">
    <property type="protein sequence ID" value="TYS65664.1"/>
    <property type="molecule type" value="Genomic_DNA"/>
</dbReference>
<sequence length="369" mass="42308">METFAILLSAGLLLSFLWIIINGLFYPAYPKPMKSTIPPLVSILVPMRDEERNVFELIENFKKLTYSNIEFILLDDHSSDSTYSLAVNSTIKDSRFSILQGAPLKKGWAGKVHACYQLSHAANGDYLLFLDADARLKENTIEKMLPFFQNEKVGLVTGFPRFPVTSWLSKLVVPMQHFVIWLHLPLGLANYSSYKPASAAHGAFMLFERSAYDFVEGHFSVKSSIVEDVHLARVMKEHGFQVKLINATPYVTCHMYETNQEVWNGFLKNIYIGIGKSPLMAMGLTLFYSLFYIAPLFLALLSPLYGVWFLVPLLLVWMQKLYIDLRTGQLAYLFLFMPLSALAFLVILHASMWKSWRKQHYIWKGRAYK</sequence>
<dbReference type="SUPFAM" id="SSF53448">
    <property type="entry name" value="Nucleotide-diphospho-sugar transferases"/>
    <property type="match status" value="1"/>
</dbReference>
<dbReference type="InterPro" id="IPR001173">
    <property type="entry name" value="Glyco_trans_2-like"/>
</dbReference>
<name>A0A5D4SU88_9BACI</name>
<reference evidence="6 7" key="1">
    <citation type="submission" date="2019-08" db="EMBL/GenBank/DDBJ databases">
        <title>Bacillus genomes from the desert of Cuatro Cienegas, Coahuila.</title>
        <authorList>
            <person name="Olmedo-Alvarez G."/>
        </authorList>
    </citation>
    <scope>NUCLEOTIDE SEQUENCE [LARGE SCALE GENOMIC DNA]</scope>
    <source>
        <strain evidence="6 7">CH28_1T</strain>
    </source>
</reference>
<dbReference type="Gene3D" id="3.90.550.10">
    <property type="entry name" value="Spore Coat Polysaccharide Biosynthesis Protein SpsA, Chain A"/>
    <property type="match status" value="1"/>
</dbReference>
<evidence type="ECO:0000256" key="2">
    <source>
        <dbReference type="ARBA" id="ARBA00022676"/>
    </source>
</evidence>
<dbReference type="STRING" id="79883.GCA_001636495_03637"/>
<dbReference type="PANTHER" id="PTHR43630:SF1">
    <property type="entry name" value="POLY-BETA-1,6-N-ACETYL-D-GLUCOSAMINE SYNTHASE"/>
    <property type="match status" value="1"/>
</dbReference>